<name>A0ABQ4WG50_9ASTR</name>
<sequence length="105" mass="11762">MLQGSSRSPKDSSFSKRVPKSSAIKVTNFGSTTYDRQDQSYIVSTHHYRAPEVILGHGWSYPCDIWSVGCILGEALFQTHENLEHLAIMEMVLGPLPSHMLKKAE</sequence>
<comment type="caution">
    <text evidence="7">The sequence shown here is derived from an EMBL/GenBank/DDBJ whole genome shotgun (WGS) entry which is preliminary data.</text>
</comment>
<dbReference type="Gene3D" id="1.10.510.10">
    <property type="entry name" value="Transferase(Phosphotransferase) domain 1"/>
    <property type="match status" value="1"/>
</dbReference>
<dbReference type="Proteomes" id="UP001151760">
    <property type="component" value="Unassembled WGS sequence"/>
</dbReference>
<dbReference type="PROSITE" id="PS50011">
    <property type="entry name" value="PROTEIN_KINASE_DOM"/>
    <property type="match status" value="1"/>
</dbReference>
<keyword evidence="4" id="KW-0418">Kinase</keyword>
<reference evidence="7" key="2">
    <citation type="submission" date="2022-01" db="EMBL/GenBank/DDBJ databases">
        <authorList>
            <person name="Yamashiro T."/>
            <person name="Shiraishi A."/>
            <person name="Satake H."/>
            <person name="Nakayama K."/>
        </authorList>
    </citation>
    <scope>NUCLEOTIDE SEQUENCE</scope>
</reference>
<evidence type="ECO:0000313" key="7">
    <source>
        <dbReference type="EMBL" id="GJS51849.1"/>
    </source>
</evidence>
<evidence type="ECO:0000256" key="1">
    <source>
        <dbReference type="ARBA" id="ARBA00022527"/>
    </source>
</evidence>
<feature type="domain" description="Protein kinase" evidence="6">
    <location>
        <begin position="1"/>
        <end position="105"/>
    </location>
</feature>
<dbReference type="EMBL" id="BQNB010008614">
    <property type="protein sequence ID" value="GJS51849.1"/>
    <property type="molecule type" value="Genomic_DNA"/>
</dbReference>
<reference evidence="7" key="1">
    <citation type="journal article" date="2022" name="Int. J. Mol. Sci.">
        <title>Draft Genome of Tanacetum Coccineum: Genomic Comparison of Closely Related Tanacetum-Family Plants.</title>
        <authorList>
            <person name="Yamashiro T."/>
            <person name="Shiraishi A."/>
            <person name="Nakayama K."/>
            <person name="Satake H."/>
        </authorList>
    </citation>
    <scope>NUCLEOTIDE SEQUENCE</scope>
</reference>
<evidence type="ECO:0000256" key="3">
    <source>
        <dbReference type="ARBA" id="ARBA00022741"/>
    </source>
</evidence>
<evidence type="ECO:0000256" key="4">
    <source>
        <dbReference type="ARBA" id="ARBA00022777"/>
    </source>
</evidence>
<protein>
    <submittedName>
        <fullName evidence="7">Serine/threonine-protein kinase AFC2-like protein isoform X3</fullName>
    </submittedName>
</protein>
<keyword evidence="2" id="KW-0808">Transferase</keyword>
<accession>A0ABQ4WG50</accession>
<dbReference type="PANTHER" id="PTHR45646">
    <property type="entry name" value="SERINE/THREONINE-PROTEIN KINASE DOA-RELATED"/>
    <property type="match status" value="1"/>
</dbReference>
<evidence type="ECO:0000256" key="2">
    <source>
        <dbReference type="ARBA" id="ARBA00022679"/>
    </source>
</evidence>
<proteinExistence type="predicted"/>
<dbReference type="InterPro" id="IPR000719">
    <property type="entry name" value="Prot_kinase_dom"/>
</dbReference>
<evidence type="ECO:0000259" key="6">
    <source>
        <dbReference type="PROSITE" id="PS50011"/>
    </source>
</evidence>
<gene>
    <name evidence="7" type="ORF">Tco_0625211</name>
</gene>
<keyword evidence="5" id="KW-0067">ATP-binding</keyword>
<dbReference type="InterPro" id="IPR051175">
    <property type="entry name" value="CLK_kinases"/>
</dbReference>
<keyword evidence="8" id="KW-1185">Reference proteome</keyword>
<evidence type="ECO:0000313" key="8">
    <source>
        <dbReference type="Proteomes" id="UP001151760"/>
    </source>
</evidence>
<dbReference type="Pfam" id="PF00069">
    <property type="entry name" value="Pkinase"/>
    <property type="match status" value="1"/>
</dbReference>
<dbReference type="PANTHER" id="PTHR45646:SF7">
    <property type="entry name" value="SERINE_THREONINE-PROTEIN KINASE AFC2"/>
    <property type="match status" value="1"/>
</dbReference>
<dbReference type="SUPFAM" id="SSF56112">
    <property type="entry name" value="Protein kinase-like (PK-like)"/>
    <property type="match status" value="1"/>
</dbReference>
<dbReference type="InterPro" id="IPR011009">
    <property type="entry name" value="Kinase-like_dom_sf"/>
</dbReference>
<keyword evidence="3" id="KW-0547">Nucleotide-binding</keyword>
<evidence type="ECO:0000256" key="5">
    <source>
        <dbReference type="ARBA" id="ARBA00022840"/>
    </source>
</evidence>
<organism evidence="7 8">
    <name type="scientific">Tanacetum coccineum</name>
    <dbReference type="NCBI Taxonomy" id="301880"/>
    <lineage>
        <taxon>Eukaryota</taxon>
        <taxon>Viridiplantae</taxon>
        <taxon>Streptophyta</taxon>
        <taxon>Embryophyta</taxon>
        <taxon>Tracheophyta</taxon>
        <taxon>Spermatophyta</taxon>
        <taxon>Magnoliopsida</taxon>
        <taxon>eudicotyledons</taxon>
        <taxon>Gunneridae</taxon>
        <taxon>Pentapetalae</taxon>
        <taxon>asterids</taxon>
        <taxon>campanulids</taxon>
        <taxon>Asterales</taxon>
        <taxon>Asteraceae</taxon>
        <taxon>Asteroideae</taxon>
        <taxon>Anthemideae</taxon>
        <taxon>Anthemidinae</taxon>
        <taxon>Tanacetum</taxon>
    </lineage>
</organism>
<keyword evidence="1" id="KW-0723">Serine/threonine-protein kinase</keyword>